<feature type="region of interest" description="Disordered" evidence="1">
    <location>
        <begin position="273"/>
        <end position="302"/>
    </location>
</feature>
<dbReference type="Proteomes" id="UP000594454">
    <property type="component" value="Chromosome 5"/>
</dbReference>
<dbReference type="EMBL" id="LR899013">
    <property type="protein sequence ID" value="CAD7090866.1"/>
    <property type="molecule type" value="Genomic_DNA"/>
</dbReference>
<accession>A0A7R8V152</accession>
<proteinExistence type="predicted"/>
<feature type="compositionally biased region" description="Acidic residues" evidence="1">
    <location>
        <begin position="368"/>
        <end position="379"/>
    </location>
</feature>
<feature type="region of interest" description="Disordered" evidence="1">
    <location>
        <begin position="159"/>
        <end position="202"/>
    </location>
</feature>
<feature type="compositionally biased region" description="Basic and acidic residues" evidence="1">
    <location>
        <begin position="168"/>
        <end position="187"/>
    </location>
</feature>
<feature type="region of interest" description="Disordered" evidence="1">
    <location>
        <begin position="668"/>
        <end position="791"/>
    </location>
</feature>
<organism evidence="2 3">
    <name type="scientific">Hermetia illucens</name>
    <name type="common">Black soldier fly</name>
    <dbReference type="NCBI Taxonomy" id="343691"/>
    <lineage>
        <taxon>Eukaryota</taxon>
        <taxon>Metazoa</taxon>
        <taxon>Ecdysozoa</taxon>
        <taxon>Arthropoda</taxon>
        <taxon>Hexapoda</taxon>
        <taxon>Insecta</taxon>
        <taxon>Pterygota</taxon>
        <taxon>Neoptera</taxon>
        <taxon>Endopterygota</taxon>
        <taxon>Diptera</taxon>
        <taxon>Brachycera</taxon>
        <taxon>Stratiomyomorpha</taxon>
        <taxon>Stratiomyidae</taxon>
        <taxon>Hermetiinae</taxon>
        <taxon>Hermetia</taxon>
    </lineage>
</organism>
<feature type="compositionally biased region" description="Basic and acidic residues" evidence="1">
    <location>
        <begin position="451"/>
        <end position="463"/>
    </location>
</feature>
<dbReference type="OrthoDB" id="8193942at2759"/>
<feature type="region of interest" description="Disordered" evidence="1">
    <location>
        <begin position="451"/>
        <end position="490"/>
    </location>
</feature>
<evidence type="ECO:0000256" key="1">
    <source>
        <dbReference type="SAM" id="MobiDB-lite"/>
    </source>
</evidence>
<feature type="compositionally biased region" description="Low complexity" evidence="1">
    <location>
        <begin position="274"/>
        <end position="284"/>
    </location>
</feature>
<evidence type="ECO:0000313" key="3">
    <source>
        <dbReference type="Proteomes" id="UP000594454"/>
    </source>
</evidence>
<feature type="region of interest" description="Disordered" evidence="1">
    <location>
        <begin position="368"/>
        <end position="388"/>
    </location>
</feature>
<evidence type="ECO:0000313" key="2">
    <source>
        <dbReference type="EMBL" id="CAD7090866.1"/>
    </source>
</evidence>
<dbReference type="AlphaFoldDB" id="A0A7R8V152"/>
<sequence length="899" mass="102298">MEKCRNLTPCTLELLDDPALKTTAANYDFKYVPGEQFQKVIRTVQRDRLKHKKDSIWSEFCHYKRRPTIVNVKEKDSVSKYEVKPHQDHRNIIKTKTSTIKIISTPMVENKSDNQESPSPEESYRTYKVPKVRIMTDEEIKNVVESAFKEVMEQTGNSQIVNQLQTSRQEKKKPDGEKVETIRERSFEQQPTTLPEEGETTQISARSIKTSRSINTARSMKTARSSVLEAVSQEVTSPSIDLMEDLHSSPYYETNTEVVQLVKVSARSQLSTRSIDSSKTIETSKSSERTSELDEQDTVSVKSEDGEIILDNAVDNIVVEDKVKEEKKRIPDISIVPKLTCIERDELRKFLGVEEYILSSEINVDRFDEEANSSSDDDSNEKLVEEKEPNIQPLVRIRQPTPRRVMLKLEEDVIIKPIKSSSTIQKKSARIAESPRKRVPLSARVNTPRINKESHVKSPEKSSKVSLIPLRPSPAVTPRTPKKKKNASPAVISDIRQHELKQENILLMAKIMGHLQKITQTIERIRDNLDDIPEPDGNLDLKRRERRAEEFTARFARNYLYQISRLMEEIRVIPKEQCLSKSDNDFPMKVCNLFSTLNQAIQSYMKHMSSFIVDQNPKKLGTLLEVITEATKLCVHKKILEKADATVHEVLRKAKSLKTCLHANQEKSLQIPQLKQKKAKSQKPQKGEADAPKPARKLSMYDTIPTNLAATKRKSGHSLKGTARSKTSIRSLMPKSSCDSRAAFHKSEKRINQKIASTRVPSKPSLPSPTPHPARIEESESKEDELSIESPHIDNVNTQIETVRSEDMQDELTPKSGENLVKDIIANVNEGQNIDSMHSAERDKDINNTVIEALESITKQQVQQILGPLMSNLGAFVSNKVIRDLTSIHIYIYRQFVKP</sequence>
<reference evidence="2 3" key="1">
    <citation type="submission" date="2020-11" db="EMBL/GenBank/DDBJ databases">
        <authorList>
            <person name="Wallbank WR R."/>
            <person name="Pardo Diaz C."/>
            <person name="Kozak K."/>
            <person name="Martin S."/>
            <person name="Jiggins C."/>
            <person name="Moest M."/>
            <person name="Warren A I."/>
            <person name="Generalovic N T."/>
            <person name="Byers J.R.P. K."/>
            <person name="Montejo-Kovacevich G."/>
            <person name="Yen C E."/>
        </authorList>
    </citation>
    <scope>NUCLEOTIDE SEQUENCE [LARGE SCALE GENOMIC DNA]</scope>
</reference>
<protein>
    <submittedName>
        <fullName evidence="2">Uncharacterized protein</fullName>
    </submittedName>
</protein>
<name>A0A7R8V152_HERIL</name>
<dbReference type="InParanoid" id="A0A7R8V152"/>
<keyword evidence="3" id="KW-1185">Reference proteome</keyword>
<gene>
    <name evidence="2" type="ORF">HERILL_LOCUS13322</name>
</gene>